<sequence length="261" mass="30163">MTLIDTAKIIADNDLELFVKEIFILAHEDGPKNSTLRFFADGYPGMVYLQSEKGLLLPRKKELTEFFLYGQMIAPFDLLMTGPYLMIVFQLYPFASKLLFDVDPRKLNDDCHDLSEIKWATIENPLKSLAAHSEIIVQTEIIAKFVSKLAREKGMDEYREIQRAIQIVMDHKGIIAVNELAKRLNATERTLRRKFNHYVGISPKKFAKIIQFQTSLEQIATGDFSRLTDIVYENGYADQSHFIRNIKKFTGKRPLQLKNLR</sequence>
<evidence type="ECO:0000256" key="2">
    <source>
        <dbReference type="ARBA" id="ARBA00023125"/>
    </source>
</evidence>
<dbReference type="InterPro" id="IPR046532">
    <property type="entry name" value="DUF6597"/>
</dbReference>
<keyword evidence="6" id="KW-1185">Reference proteome</keyword>
<evidence type="ECO:0000259" key="4">
    <source>
        <dbReference type="PROSITE" id="PS01124"/>
    </source>
</evidence>
<dbReference type="Proteomes" id="UP000660862">
    <property type="component" value="Unassembled WGS sequence"/>
</dbReference>
<protein>
    <recommendedName>
        <fullName evidence="4">HTH araC/xylS-type domain-containing protein</fullName>
    </recommendedName>
</protein>
<dbReference type="RefSeq" id="WP_188504641.1">
    <property type="nucleotide sequence ID" value="NZ_BMER01000001.1"/>
</dbReference>
<dbReference type="InterPro" id="IPR018060">
    <property type="entry name" value="HTH_AraC"/>
</dbReference>
<reference evidence="5" key="1">
    <citation type="journal article" date="2014" name="Int. J. Syst. Evol. Microbiol.">
        <title>Complete genome sequence of Corynebacterium casei LMG S-19264T (=DSM 44701T), isolated from a smear-ripened cheese.</title>
        <authorList>
            <consortium name="US DOE Joint Genome Institute (JGI-PGF)"/>
            <person name="Walter F."/>
            <person name="Albersmeier A."/>
            <person name="Kalinowski J."/>
            <person name="Ruckert C."/>
        </authorList>
    </citation>
    <scope>NUCLEOTIDE SEQUENCE</scope>
    <source>
        <strain evidence="5">CGMCC 1.12195</strain>
    </source>
</reference>
<organism evidence="5 6">
    <name type="scientific">Parapedobacter pyrenivorans</name>
    <dbReference type="NCBI Taxonomy" id="1305674"/>
    <lineage>
        <taxon>Bacteria</taxon>
        <taxon>Pseudomonadati</taxon>
        <taxon>Bacteroidota</taxon>
        <taxon>Sphingobacteriia</taxon>
        <taxon>Sphingobacteriales</taxon>
        <taxon>Sphingobacteriaceae</taxon>
        <taxon>Parapedobacter</taxon>
    </lineage>
</organism>
<accession>A0A917HGP1</accession>
<keyword evidence="2" id="KW-0238">DNA-binding</keyword>
<dbReference type="GO" id="GO:0043565">
    <property type="term" value="F:sequence-specific DNA binding"/>
    <property type="evidence" value="ECO:0007669"/>
    <property type="project" value="InterPro"/>
</dbReference>
<evidence type="ECO:0000313" key="6">
    <source>
        <dbReference type="Proteomes" id="UP000660862"/>
    </source>
</evidence>
<gene>
    <name evidence="5" type="ORF">GCM10007415_08150</name>
</gene>
<dbReference type="SMART" id="SM00342">
    <property type="entry name" value="HTH_ARAC"/>
    <property type="match status" value="1"/>
</dbReference>
<dbReference type="PROSITE" id="PS01124">
    <property type="entry name" value="HTH_ARAC_FAMILY_2"/>
    <property type="match status" value="1"/>
</dbReference>
<dbReference type="PANTHER" id="PTHR46796">
    <property type="entry name" value="HTH-TYPE TRANSCRIPTIONAL ACTIVATOR RHAS-RELATED"/>
    <property type="match status" value="1"/>
</dbReference>
<evidence type="ECO:0000313" key="5">
    <source>
        <dbReference type="EMBL" id="GGG78482.1"/>
    </source>
</evidence>
<proteinExistence type="predicted"/>
<dbReference type="AlphaFoldDB" id="A0A917HGP1"/>
<dbReference type="GO" id="GO:0003700">
    <property type="term" value="F:DNA-binding transcription factor activity"/>
    <property type="evidence" value="ECO:0007669"/>
    <property type="project" value="InterPro"/>
</dbReference>
<comment type="caution">
    <text evidence="5">The sequence shown here is derived from an EMBL/GenBank/DDBJ whole genome shotgun (WGS) entry which is preliminary data.</text>
</comment>
<keyword evidence="3" id="KW-0804">Transcription</keyword>
<evidence type="ECO:0000256" key="3">
    <source>
        <dbReference type="ARBA" id="ARBA00023163"/>
    </source>
</evidence>
<dbReference type="Gene3D" id="1.10.10.60">
    <property type="entry name" value="Homeodomain-like"/>
    <property type="match status" value="1"/>
</dbReference>
<dbReference type="Pfam" id="PF12833">
    <property type="entry name" value="HTH_18"/>
    <property type="match status" value="1"/>
</dbReference>
<reference evidence="5" key="2">
    <citation type="submission" date="2020-09" db="EMBL/GenBank/DDBJ databases">
        <authorList>
            <person name="Sun Q."/>
            <person name="Zhou Y."/>
        </authorList>
    </citation>
    <scope>NUCLEOTIDE SEQUENCE</scope>
    <source>
        <strain evidence="5">CGMCC 1.12195</strain>
    </source>
</reference>
<dbReference type="Pfam" id="PF20240">
    <property type="entry name" value="DUF6597"/>
    <property type="match status" value="1"/>
</dbReference>
<evidence type="ECO:0000256" key="1">
    <source>
        <dbReference type="ARBA" id="ARBA00023015"/>
    </source>
</evidence>
<name>A0A917HGP1_9SPHI</name>
<keyword evidence="1" id="KW-0805">Transcription regulation</keyword>
<dbReference type="InterPro" id="IPR050204">
    <property type="entry name" value="AraC_XylS_family_regulators"/>
</dbReference>
<dbReference type="EMBL" id="BMER01000001">
    <property type="protein sequence ID" value="GGG78482.1"/>
    <property type="molecule type" value="Genomic_DNA"/>
</dbReference>
<feature type="domain" description="HTH araC/xylS-type" evidence="4">
    <location>
        <begin position="159"/>
        <end position="260"/>
    </location>
</feature>